<keyword evidence="2" id="KW-0812">Transmembrane</keyword>
<dbReference type="OrthoDB" id="203862at2759"/>
<dbReference type="EMBL" id="CAJPIZ010006739">
    <property type="protein sequence ID" value="CAG2109770.1"/>
    <property type="molecule type" value="Genomic_DNA"/>
</dbReference>
<name>A0A7R9Q2T9_9ACAR</name>
<evidence type="ECO:0000256" key="2">
    <source>
        <dbReference type="SAM" id="Phobius"/>
    </source>
</evidence>
<keyword evidence="2" id="KW-0472">Membrane</keyword>
<dbReference type="EMBL" id="OC861314">
    <property type="protein sequence ID" value="CAD7629340.1"/>
    <property type="molecule type" value="Genomic_DNA"/>
</dbReference>
<evidence type="ECO:0000256" key="1">
    <source>
        <dbReference type="SAM" id="MobiDB-lite"/>
    </source>
</evidence>
<protein>
    <submittedName>
        <fullName evidence="3">Uncharacterized protein</fullName>
    </submittedName>
</protein>
<sequence>MVSSVQMCRPSTRGYRRNGRKYRISDSLDAKYASIYCPKHGFKSIDSQLDRFRRLESIEQYLNERIRRANPDLNDPMMASDASDDYEDIDDNDMEYELELNARHNPHNRCNSYGPSDGHHSDGQHSMGRLSPDAGFVAKLFNCCLQFWYCLSVNQTYKEAMRRRRVRGQGLTAANSVSLIDKTARILFPFVWILLNLFYWVFLIIERNSEFKMWSNY</sequence>
<gene>
    <name evidence="3" type="ORF">OSB1V03_LOCUS9757</name>
</gene>
<keyword evidence="2" id="KW-1133">Transmembrane helix</keyword>
<accession>A0A7R9Q2T9</accession>
<evidence type="ECO:0000313" key="4">
    <source>
        <dbReference type="Proteomes" id="UP000759131"/>
    </source>
</evidence>
<reference evidence="3" key="1">
    <citation type="submission" date="2020-11" db="EMBL/GenBank/DDBJ databases">
        <authorList>
            <person name="Tran Van P."/>
        </authorList>
    </citation>
    <scope>NUCLEOTIDE SEQUENCE</scope>
</reference>
<proteinExistence type="predicted"/>
<dbReference type="SUPFAM" id="SSF90112">
    <property type="entry name" value="Neurotransmitter-gated ion-channel transmembrane pore"/>
    <property type="match status" value="1"/>
</dbReference>
<evidence type="ECO:0000313" key="3">
    <source>
        <dbReference type="EMBL" id="CAD7629340.1"/>
    </source>
</evidence>
<dbReference type="InterPro" id="IPR036719">
    <property type="entry name" value="Neuro-gated_channel_TM_sf"/>
</dbReference>
<keyword evidence="4" id="KW-1185">Reference proteome</keyword>
<organism evidence="3">
    <name type="scientific">Medioppia subpectinata</name>
    <dbReference type="NCBI Taxonomy" id="1979941"/>
    <lineage>
        <taxon>Eukaryota</taxon>
        <taxon>Metazoa</taxon>
        <taxon>Ecdysozoa</taxon>
        <taxon>Arthropoda</taxon>
        <taxon>Chelicerata</taxon>
        <taxon>Arachnida</taxon>
        <taxon>Acari</taxon>
        <taxon>Acariformes</taxon>
        <taxon>Sarcoptiformes</taxon>
        <taxon>Oribatida</taxon>
        <taxon>Brachypylina</taxon>
        <taxon>Oppioidea</taxon>
        <taxon>Oppiidae</taxon>
        <taxon>Medioppia</taxon>
    </lineage>
</organism>
<dbReference type="Proteomes" id="UP000759131">
    <property type="component" value="Unassembled WGS sequence"/>
</dbReference>
<dbReference type="GO" id="GO:0006811">
    <property type="term" value="P:monoatomic ion transport"/>
    <property type="evidence" value="ECO:0007669"/>
    <property type="project" value="InterPro"/>
</dbReference>
<dbReference type="GO" id="GO:0016020">
    <property type="term" value="C:membrane"/>
    <property type="evidence" value="ECO:0007669"/>
    <property type="project" value="InterPro"/>
</dbReference>
<dbReference type="AlphaFoldDB" id="A0A7R9Q2T9"/>
<feature type="region of interest" description="Disordered" evidence="1">
    <location>
        <begin position="107"/>
        <end position="126"/>
    </location>
</feature>
<feature type="transmembrane region" description="Helical" evidence="2">
    <location>
        <begin position="186"/>
        <end position="205"/>
    </location>
</feature>